<keyword evidence="2" id="KW-1185">Reference proteome</keyword>
<feature type="non-terminal residue" evidence="1">
    <location>
        <position position="1"/>
    </location>
</feature>
<dbReference type="AlphaFoldDB" id="A0A4Y2NMV1"/>
<sequence length="131" mass="15257">VTLVKLACTYNPQYLGVSNERGEYTSTIFYKNQDNIIDTLQLPLFEKNDATNIKFSMKVTQQMDDVKEYLKQQTKLKDIDFRIIPGRDGNDYVRLTVQGTRYSIERLKDIVVMDEFFDAVISNKPLSSWSK</sequence>
<evidence type="ECO:0000313" key="1">
    <source>
        <dbReference type="EMBL" id="GBN40621.1"/>
    </source>
</evidence>
<evidence type="ECO:0000313" key="2">
    <source>
        <dbReference type="Proteomes" id="UP000499080"/>
    </source>
</evidence>
<reference evidence="1 2" key="1">
    <citation type="journal article" date="2019" name="Sci. Rep.">
        <title>Orb-weaving spider Araneus ventricosus genome elucidates the spidroin gene catalogue.</title>
        <authorList>
            <person name="Kono N."/>
            <person name="Nakamura H."/>
            <person name="Ohtoshi R."/>
            <person name="Moran D.A.P."/>
            <person name="Shinohara A."/>
            <person name="Yoshida Y."/>
            <person name="Fujiwara M."/>
            <person name="Mori M."/>
            <person name="Tomita M."/>
            <person name="Arakawa K."/>
        </authorList>
    </citation>
    <scope>NUCLEOTIDE SEQUENCE [LARGE SCALE GENOMIC DNA]</scope>
</reference>
<organism evidence="1 2">
    <name type="scientific">Araneus ventricosus</name>
    <name type="common">Orbweaver spider</name>
    <name type="synonym">Epeira ventricosa</name>
    <dbReference type="NCBI Taxonomy" id="182803"/>
    <lineage>
        <taxon>Eukaryota</taxon>
        <taxon>Metazoa</taxon>
        <taxon>Ecdysozoa</taxon>
        <taxon>Arthropoda</taxon>
        <taxon>Chelicerata</taxon>
        <taxon>Arachnida</taxon>
        <taxon>Araneae</taxon>
        <taxon>Araneomorphae</taxon>
        <taxon>Entelegynae</taxon>
        <taxon>Araneoidea</taxon>
        <taxon>Araneidae</taxon>
        <taxon>Araneus</taxon>
    </lineage>
</organism>
<accession>A0A4Y2NMV1</accession>
<proteinExistence type="predicted"/>
<dbReference type="OrthoDB" id="6451463at2759"/>
<dbReference type="EMBL" id="BGPR01288485">
    <property type="protein sequence ID" value="GBN40621.1"/>
    <property type="molecule type" value="Genomic_DNA"/>
</dbReference>
<dbReference type="Proteomes" id="UP000499080">
    <property type="component" value="Unassembled WGS sequence"/>
</dbReference>
<gene>
    <name evidence="1" type="ORF">AVEN_46344_1</name>
</gene>
<protein>
    <submittedName>
        <fullName evidence="1">Uncharacterized protein</fullName>
    </submittedName>
</protein>
<comment type="caution">
    <text evidence="1">The sequence shown here is derived from an EMBL/GenBank/DDBJ whole genome shotgun (WGS) entry which is preliminary data.</text>
</comment>
<name>A0A4Y2NMV1_ARAVE</name>